<feature type="coiled-coil region" evidence="1">
    <location>
        <begin position="281"/>
        <end position="371"/>
    </location>
</feature>
<dbReference type="PANTHER" id="PTHR23159:SF31">
    <property type="entry name" value="CENTROSOME-ASSOCIATED PROTEIN CEP250 ISOFORM X1"/>
    <property type="match status" value="1"/>
</dbReference>
<evidence type="ECO:0000313" key="4">
    <source>
        <dbReference type="Proteomes" id="UP000663879"/>
    </source>
</evidence>
<dbReference type="PANTHER" id="PTHR23159">
    <property type="entry name" value="CENTROSOMAL PROTEIN 2"/>
    <property type="match status" value="1"/>
</dbReference>
<gene>
    <name evidence="3" type="ORF">OXX778_LOCUS15028</name>
</gene>
<feature type="coiled-coil region" evidence="1">
    <location>
        <begin position="411"/>
        <end position="547"/>
    </location>
</feature>
<feature type="coiled-coil region" evidence="1">
    <location>
        <begin position="82"/>
        <end position="243"/>
    </location>
</feature>
<feature type="non-terminal residue" evidence="3">
    <location>
        <position position="1744"/>
    </location>
</feature>
<dbReference type="Proteomes" id="UP000663879">
    <property type="component" value="Unassembled WGS sequence"/>
</dbReference>
<name>A0A814EWV9_9BILA</name>
<feature type="coiled-coil region" evidence="1">
    <location>
        <begin position="577"/>
        <end position="1041"/>
    </location>
</feature>
<protein>
    <submittedName>
        <fullName evidence="3">Uncharacterized protein</fullName>
    </submittedName>
</protein>
<keyword evidence="1" id="KW-0175">Coiled coil</keyword>
<feature type="region of interest" description="Disordered" evidence="2">
    <location>
        <begin position="1"/>
        <end position="20"/>
    </location>
</feature>
<evidence type="ECO:0000256" key="1">
    <source>
        <dbReference type="SAM" id="Coils"/>
    </source>
</evidence>
<feature type="coiled-coil region" evidence="1">
    <location>
        <begin position="1398"/>
        <end position="1565"/>
    </location>
</feature>
<organism evidence="3 4">
    <name type="scientific">Brachionus calyciflorus</name>
    <dbReference type="NCBI Taxonomy" id="104777"/>
    <lineage>
        <taxon>Eukaryota</taxon>
        <taxon>Metazoa</taxon>
        <taxon>Spiralia</taxon>
        <taxon>Gnathifera</taxon>
        <taxon>Rotifera</taxon>
        <taxon>Eurotatoria</taxon>
        <taxon>Monogononta</taxon>
        <taxon>Pseudotrocha</taxon>
        <taxon>Ploima</taxon>
        <taxon>Brachionidae</taxon>
        <taxon>Brachionus</taxon>
    </lineage>
</organism>
<evidence type="ECO:0000313" key="3">
    <source>
        <dbReference type="EMBL" id="CAF0973226.1"/>
    </source>
</evidence>
<comment type="caution">
    <text evidence="3">The sequence shown here is derived from an EMBL/GenBank/DDBJ whole genome shotgun (WGS) entry which is preliminary data.</text>
</comment>
<dbReference type="Gene3D" id="1.20.5.340">
    <property type="match status" value="1"/>
</dbReference>
<reference evidence="3" key="1">
    <citation type="submission" date="2021-02" db="EMBL/GenBank/DDBJ databases">
        <authorList>
            <person name="Nowell W R."/>
        </authorList>
    </citation>
    <scope>NUCLEOTIDE SEQUENCE</scope>
    <source>
        <strain evidence="3">Ploen Becks lab</strain>
    </source>
</reference>
<feature type="coiled-coil region" evidence="1">
    <location>
        <begin position="1081"/>
        <end position="1115"/>
    </location>
</feature>
<feature type="region of interest" description="Disordered" evidence="2">
    <location>
        <begin position="1585"/>
        <end position="1616"/>
    </location>
</feature>
<accession>A0A814EWV9</accession>
<feature type="coiled-coil region" evidence="1">
    <location>
        <begin position="20"/>
        <end position="54"/>
    </location>
</feature>
<feature type="compositionally biased region" description="Basic and acidic residues" evidence="2">
    <location>
        <begin position="1"/>
        <end position="11"/>
    </location>
</feature>
<proteinExistence type="predicted"/>
<keyword evidence="4" id="KW-1185">Reference proteome</keyword>
<evidence type="ECO:0000256" key="2">
    <source>
        <dbReference type="SAM" id="MobiDB-lite"/>
    </source>
</evidence>
<dbReference type="OrthoDB" id="10255522at2759"/>
<sequence>KNQVEANKKALNDWGFENQDNSQDQELEELKIKLEDLNKLLGLVNQEKDLVEKKAELDSKILSLCEEIKQNEELVIQNQNMSVQLKENLESWQKANQQLELEISNLQAQYSELDSFKNLNVDLQNKVDQLNKENELLKETNNSISNWNLNSQIPSSDANLQNKIIDLENQINFLRDEKQNNLLKIHQLNTELHDSKLVIENLSAELNQSLINLNILDDLKNEIDLLKIENEDLQKKFDLKKESVDQFKSNVNNIIKEYHQLSADPSKLHDETDNLSLMIKSNNLESKYYQMEIQNKDLIEQMELLKGEKLDLHSRIQQFEQDLILLNNQVEEGFNLNYASNDEINELIDQVSKLKQDNLKLNEENKNLNEKVCRNNDDVVLEQKNYVATIEFLTKNLNDLEICFKTSEQLKEKLQSENMALLGELDQLKNILDELRSNLFDKNEKLKNLDAQNKELSTQIATDKIDTENLENKLSNKINELESELKFAESVKGNLETELEKLKLTNTDLLDQVDSLKLDNQELSAKITELESSYENLKQIKVEAKNEPQVECKKIEEKVQESNDWSINESINLPDDLVESDARITNLQAEIIDLNEKIKKLENEKNGYFEQVKSTEANLLSLNEEMNFKVVNFEQELKQKESEIDILQEKYQEIEKTRQDLQVQNMDMLAEIDSLKLEKEELENELNNLKNDFSSKSNEQSDAAENKIKELNLKIDENNKELNELRVQNMDLLGEVDSLKLEKEQIEVELKNLVETSSEIDKLKLEKLGLNQQLNDSAIQIEDLNKQIFELNQLKAQNMDLLGEVDSLKLEKEEIQNEINNLRSIESQKTELTNEIENSNLKLQELNLLIETKDQELNELRTQNMELLGEVDAIKLEKEELNTELNNLKTDQFDNTTSLKSINDQNVNLAQQIESLLNDKQSLEEQINSYRSQIEKLQIELTDTNNELGVFAKDKENLGKEIQNLSLELNELKTLNMELLCKNDLLNLTKDDLENQLKDCKSNLVLNDDLKSKIELVNNELNDCKVHNKELLEELDSLKIEQVTNLKSSESDFTKFNLNFDSLSKENEDLNERYLSSQTQNQILTNMVMSQKNLIENLEKESKRLNGIYEKLISSQRKLICKQDKRYNDVLHSLIDSFDDLDPSNMDNKVQEIESDLNNLIQILNHIKENDSEKPLANLDLSPYSFKSIKHLISEHSNSVKGSNSNQSINEEFYNHHTPSDISPQQQNEHLGELFRQNLASSLLMVKKYDVEIQCNLYEEIDIKENSLDTSSLRLSTDFNEINSLQDLIMNYLNLIKSYKNLLAKFDAVNIDNSELRLKLRKKISTNDDISLDLEKNQEKNDQFAPDILKKQVENLKMAYQNLYALYEKNKSESFSLYNKLHDNYIKLVNTNQACMTRENFNSKLNSLRNKLKIEKTKNAELIDLSESLKNKLQQNQNLKNDDVTYRTEIEKLDTRLQAEELKNEVLKQTLRDYEIQIELSNSKINALNEQIEQKEGEFKSFKVKIDQIESGKDAVIKNLNEKNQNLLEECEVLKKQLLNLRREKLELETSVEDLKRTLKLTEKESQYNLKLDLMHIRAKLLTPSQNEPSLGPDGKPLKAILPPLSDSSSLRSSSSLTSVDTSDILNDFAIDITHIEKLVQDSDSIILEQKPLEGVQSCLKSLRDQMTELQTQVYEQARESSTWRYKLGYTCEKCEMKWEIEHQVRDSKHKLDGDDEFLESPITKQIPKCHCAKLNEIQEDDNK</sequence>
<dbReference type="EMBL" id="CAJNOC010003219">
    <property type="protein sequence ID" value="CAF0973226.1"/>
    <property type="molecule type" value="Genomic_DNA"/>
</dbReference>
<feature type="coiled-coil region" evidence="1">
    <location>
        <begin position="1653"/>
        <end position="1680"/>
    </location>
</feature>
<feature type="compositionally biased region" description="Low complexity" evidence="2">
    <location>
        <begin position="1605"/>
        <end position="1616"/>
    </location>
</feature>